<evidence type="ECO:0000313" key="1">
    <source>
        <dbReference type="EMBL" id="GAP37609.1"/>
    </source>
</evidence>
<name>A0A0K8P4Y6_PISS1</name>
<protein>
    <recommendedName>
        <fullName evidence="3">TonB C-terminal domain-containing protein</fullName>
    </recommendedName>
</protein>
<keyword evidence="2" id="KW-1185">Reference proteome</keyword>
<gene>
    <name evidence="1" type="ORF">ISF6_3554</name>
</gene>
<comment type="caution">
    <text evidence="1">The sequence shown here is derived from an EMBL/GenBank/DDBJ whole genome shotgun (WGS) entry which is preliminary data.</text>
</comment>
<proteinExistence type="predicted"/>
<evidence type="ECO:0000313" key="2">
    <source>
        <dbReference type="Proteomes" id="UP000037660"/>
    </source>
</evidence>
<dbReference type="EMBL" id="BBYR01000052">
    <property type="protein sequence ID" value="GAP37609.1"/>
    <property type="molecule type" value="Genomic_DNA"/>
</dbReference>
<sequence>MLLAAAAALPAAAQRAGPLEPPGDAVPLTVVQPVFPAGAGAPPGGVRVEVSGTVRADGRFEPATVRADPGVEAYGDAVRAVVGSWGFLPPVDEARCVPTDGAVQLSVWFEGSAAAPRVYVSRPPPAPRPPVPVVETLQRTLPTLHDGVEGWVIVLSKLAPDGGILGTAVRASSPRGLLDEAVLGIARRQRHRWTVQAPEVPACLQQQFVVCYGPGLGVARHPVCP</sequence>
<dbReference type="Proteomes" id="UP000037660">
    <property type="component" value="Unassembled WGS sequence"/>
</dbReference>
<reference evidence="1 2" key="2">
    <citation type="journal article" date="2016" name="Science">
        <title>A bacterium that degrades and assimilates poly(ethylene terephthalate).</title>
        <authorList>
            <person name="Yoshida S."/>
            <person name="Hiraga K."/>
            <person name="Takehana T."/>
            <person name="Taniguchi I."/>
            <person name="Yamaji H."/>
            <person name="Maeda Y."/>
            <person name="Toyohara K."/>
            <person name="Miyamoto K."/>
            <person name="Kimura Y."/>
            <person name="Oda K."/>
        </authorList>
    </citation>
    <scope>NUCLEOTIDE SEQUENCE [LARGE SCALE GENOMIC DNA]</scope>
    <source>
        <strain evidence="2">NBRC 110686 / TISTR 2288 / 201-F6</strain>
    </source>
</reference>
<dbReference type="STRING" id="1547922.ISF6_3554"/>
<evidence type="ECO:0008006" key="3">
    <source>
        <dbReference type="Google" id="ProtNLM"/>
    </source>
</evidence>
<dbReference type="AlphaFoldDB" id="A0A0K8P4Y6"/>
<dbReference type="SUPFAM" id="SSF74653">
    <property type="entry name" value="TolA/TonB C-terminal domain"/>
    <property type="match status" value="2"/>
</dbReference>
<organism evidence="1 2">
    <name type="scientific">Piscinibacter sakaiensis</name>
    <name type="common">Ideonella sakaiensis</name>
    <dbReference type="NCBI Taxonomy" id="1547922"/>
    <lineage>
        <taxon>Bacteria</taxon>
        <taxon>Pseudomonadati</taxon>
        <taxon>Pseudomonadota</taxon>
        <taxon>Betaproteobacteria</taxon>
        <taxon>Burkholderiales</taxon>
        <taxon>Sphaerotilaceae</taxon>
        <taxon>Piscinibacter</taxon>
    </lineage>
</organism>
<reference evidence="2" key="1">
    <citation type="submission" date="2015-07" db="EMBL/GenBank/DDBJ databases">
        <title>Discovery of a poly(ethylene terephthalate assimilation.</title>
        <authorList>
            <person name="Yoshida S."/>
            <person name="Hiraga K."/>
            <person name="Takehana T."/>
            <person name="Taniguchi I."/>
            <person name="Yamaji H."/>
            <person name="Maeda Y."/>
            <person name="Toyohara K."/>
            <person name="Miyamoto K."/>
            <person name="Kimura Y."/>
            <person name="Oda K."/>
        </authorList>
    </citation>
    <scope>NUCLEOTIDE SEQUENCE [LARGE SCALE GENOMIC DNA]</scope>
    <source>
        <strain evidence="2">NBRC 110686 / TISTR 2288 / 201-F6</strain>
    </source>
</reference>
<accession>A0A0K8P4Y6</accession>